<organism evidence="1 2">
    <name type="scientific">Jannaschia pohangensis</name>
    <dbReference type="NCBI Taxonomy" id="390807"/>
    <lineage>
        <taxon>Bacteria</taxon>
        <taxon>Pseudomonadati</taxon>
        <taxon>Pseudomonadota</taxon>
        <taxon>Alphaproteobacteria</taxon>
        <taxon>Rhodobacterales</taxon>
        <taxon>Roseobacteraceae</taxon>
        <taxon>Jannaschia</taxon>
    </lineage>
</organism>
<dbReference type="AlphaFoldDB" id="A0A1I3GB76"/>
<accession>A0A1I3GB76</accession>
<dbReference type="GO" id="GO:0016740">
    <property type="term" value="F:transferase activity"/>
    <property type="evidence" value="ECO:0007669"/>
    <property type="project" value="UniProtKB-KW"/>
</dbReference>
<dbReference type="Proteomes" id="UP000199110">
    <property type="component" value="Unassembled WGS sequence"/>
</dbReference>
<dbReference type="InterPro" id="IPR027417">
    <property type="entry name" value="P-loop_NTPase"/>
</dbReference>
<reference evidence="1 2" key="1">
    <citation type="submission" date="2016-10" db="EMBL/GenBank/DDBJ databases">
        <authorList>
            <person name="de Groot N.N."/>
        </authorList>
    </citation>
    <scope>NUCLEOTIDE SEQUENCE [LARGE SCALE GENOMIC DNA]</scope>
    <source>
        <strain evidence="1 2">DSM 19073</strain>
    </source>
</reference>
<dbReference type="Gene3D" id="3.40.50.300">
    <property type="entry name" value="P-loop containing nucleotide triphosphate hydrolases"/>
    <property type="match status" value="1"/>
</dbReference>
<dbReference type="RefSeq" id="WP_092775809.1">
    <property type="nucleotide sequence ID" value="NZ_FORA01000001.1"/>
</dbReference>
<keyword evidence="1" id="KW-0808">Transferase</keyword>
<evidence type="ECO:0000313" key="1">
    <source>
        <dbReference type="EMBL" id="SFI20431.1"/>
    </source>
</evidence>
<gene>
    <name evidence="1" type="ORF">SAMN04488095_0112</name>
</gene>
<keyword evidence="2" id="KW-1185">Reference proteome</keyword>
<name>A0A1I3GB76_9RHOB</name>
<sequence length="216" mass="23846">MIVSPGRGYVMVHAPKTGGTALTLALEERAMADDILIGDTPKAQRRKARLKGVQTAGRLWKHSTLRDIRGLLPDAVLDGLRPILLVRNPWDRVVSYYHWLKCQTFEHPAVVAAKGLTFDAFLADGAVANSFRANPYASYVAGGRDPIFVRLEHLATDLAPVETLLGFAIDMPVVNRSDRARDWRGYYDAAGRDRVAEFCAADISAFSYRFDGDDPA</sequence>
<dbReference type="SUPFAM" id="SSF52540">
    <property type="entry name" value="P-loop containing nucleoside triphosphate hydrolases"/>
    <property type="match status" value="1"/>
</dbReference>
<dbReference type="OrthoDB" id="288532at2"/>
<proteinExistence type="predicted"/>
<dbReference type="STRING" id="390807.SAMN04488095_0112"/>
<protein>
    <submittedName>
        <fullName evidence="1">Sulfotransferase family protein</fullName>
    </submittedName>
</protein>
<evidence type="ECO:0000313" key="2">
    <source>
        <dbReference type="Proteomes" id="UP000199110"/>
    </source>
</evidence>
<dbReference type="EMBL" id="FORA01000001">
    <property type="protein sequence ID" value="SFI20431.1"/>
    <property type="molecule type" value="Genomic_DNA"/>
</dbReference>